<comment type="caution">
    <text evidence="2">The sequence shown here is derived from an EMBL/GenBank/DDBJ whole genome shotgun (WGS) entry which is preliminary data.</text>
</comment>
<evidence type="ECO:0000313" key="3">
    <source>
        <dbReference type="Proteomes" id="UP000593571"/>
    </source>
</evidence>
<keyword evidence="3" id="KW-1185">Reference proteome</keyword>
<accession>A0A7J8DYA1</accession>
<name>A0A7J8DYA1_ROUAE</name>
<protein>
    <submittedName>
        <fullName evidence="2">Uncharacterized protein</fullName>
    </submittedName>
</protein>
<gene>
    <name evidence="2" type="ORF">HJG63_008346</name>
</gene>
<sequence length="132" mass="14488">MSGRSDFQCLETGPSGTRSVPLSTGKLDSAFASSPAAVSRWAPCGEAASADLHQCGLLPTLFPTDRAVSVLKWESRGTEHAPYPACLKTDYRLPLSESLPTEYMPSLWNISFSCFEIYLFLLNSNLFLKSEF</sequence>
<reference evidence="2 3" key="1">
    <citation type="journal article" date="2020" name="Nature">
        <title>Six reference-quality genomes reveal evolution of bat adaptations.</title>
        <authorList>
            <person name="Jebb D."/>
            <person name="Huang Z."/>
            <person name="Pippel M."/>
            <person name="Hughes G.M."/>
            <person name="Lavrichenko K."/>
            <person name="Devanna P."/>
            <person name="Winkler S."/>
            <person name="Jermiin L.S."/>
            <person name="Skirmuntt E.C."/>
            <person name="Katzourakis A."/>
            <person name="Burkitt-Gray L."/>
            <person name="Ray D.A."/>
            <person name="Sullivan K.A.M."/>
            <person name="Roscito J.G."/>
            <person name="Kirilenko B.M."/>
            <person name="Davalos L.M."/>
            <person name="Corthals A.P."/>
            <person name="Power M.L."/>
            <person name="Jones G."/>
            <person name="Ransome R.D."/>
            <person name="Dechmann D.K.N."/>
            <person name="Locatelli A.G."/>
            <person name="Puechmaille S.J."/>
            <person name="Fedrigo O."/>
            <person name="Jarvis E.D."/>
            <person name="Hiller M."/>
            <person name="Vernes S.C."/>
            <person name="Myers E.W."/>
            <person name="Teeling E.C."/>
        </authorList>
    </citation>
    <scope>NUCLEOTIDE SEQUENCE [LARGE SCALE GENOMIC DNA]</scope>
    <source>
        <strain evidence="2">MRouAeg1</strain>
        <tissue evidence="2">Muscle</tissue>
    </source>
</reference>
<proteinExistence type="predicted"/>
<evidence type="ECO:0000256" key="1">
    <source>
        <dbReference type="SAM" id="MobiDB-lite"/>
    </source>
</evidence>
<evidence type="ECO:0000313" key="2">
    <source>
        <dbReference type="EMBL" id="KAF6427862.1"/>
    </source>
</evidence>
<dbReference type="Proteomes" id="UP000593571">
    <property type="component" value="Unassembled WGS sequence"/>
</dbReference>
<dbReference type="AlphaFoldDB" id="A0A7J8DYA1"/>
<dbReference type="EMBL" id="JACASE010000011">
    <property type="protein sequence ID" value="KAF6427862.1"/>
    <property type="molecule type" value="Genomic_DNA"/>
</dbReference>
<organism evidence="2 3">
    <name type="scientific">Rousettus aegyptiacus</name>
    <name type="common">Egyptian fruit bat</name>
    <name type="synonym">Pteropus aegyptiacus</name>
    <dbReference type="NCBI Taxonomy" id="9407"/>
    <lineage>
        <taxon>Eukaryota</taxon>
        <taxon>Metazoa</taxon>
        <taxon>Chordata</taxon>
        <taxon>Craniata</taxon>
        <taxon>Vertebrata</taxon>
        <taxon>Euteleostomi</taxon>
        <taxon>Mammalia</taxon>
        <taxon>Eutheria</taxon>
        <taxon>Laurasiatheria</taxon>
        <taxon>Chiroptera</taxon>
        <taxon>Yinpterochiroptera</taxon>
        <taxon>Pteropodoidea</taxon>
        <taxon>Pteropodidae</taxon>
        <taxon>Rousettinae</taxon>
        <taxon>Rousettus</taxon>
    </lineage>
</organism>
<feature type="region of interest" description="Disordered" evidence="1">
    <location>
        <begin position="1"/>
        <end position="21"/>
    </location>
</feature>